<dbReference type="InterPro" id="IPR014710">
    <property type="entry name" value="RmlC-like_jellyroll"/>
</dbReference>
<dbReference type="Gene3D" id="2.60.120.10">
    <property type="entry name" value="Jelly Rolls"/>
    <property type="match status" value="2"/>
</dbReference>
<dbReference type="GO" id="GO:0034236">
    <property type="term" value="F:protein kinase A catalytic subunit binding"/>
    <property type="evidence" value="ECO:0007669"/>
    <property type="project" value="TreeGrafter"/>
</dbReference>
<dbReference type="PROSITE" id="PS50042">
    <property type="entry name" value="CNMP_BINDING_3"/>
    <property type="match status" value="1"/>
</dbReference>
<dbReference type="InterPro" id="IPR050503">
    <property type="entry name" value="cAMP-dep_PK_reg_su-like"/>
</dbReference>
<dbReference type="Proteomes" id="UP001190700">
    <property type="component" value="Unassembled WGS sequence"/>
</dbReference>
<dbReference type="AlphaFoldDB" id="A0AAE0GPQ4"/>
<dbReference type="EMBL" id="LGRX02003549">
    <property type="protein sequence ID" value="KAK3282084.1"/>
    <property type="molecule type" value="Genomic_DNA"/>
</dbReference>
<dbReference type="InterPro" id="IPR018490">
    <property type="entry name" value="cNMP-bd_dom_sf"/>
</dbReference>
<comment type="caution">
    <text evidence="2">The sequence shown here is derived from an EMBL/GenBank/DDBJ whole genome shotgun (WGS) entry which is preliminary data.</text>
</comment>
<dbReference type="GO" id="GO:0004862">
    <property type="term" value="F:cAMP-dependent protein kinase inhibitor activity"/>
    <property type="evidence" value="ECO:0007669"/>
    <property type="project" value="TreeGrafter"/>
</dbReference>
<dbReference type="GO" id="GO:0005829">
    <property type="term" value="C:cytosol"/>
    <property type="evidence" value="ECO:0007669"/>
    <property type="project" value="TreeGrafter"/>
</dbReference>
<evidence type="ECO:0000313" key="2">
    <source>
        <dbReference type="EMBL" id="KAK3282084.1"/>
    </source>
</evidence>
<gene>
    <name evidence="2" type="ORF">CYMTET_10156</name>
</gene>
<accession>A0AAE0GPQ4</accession>
<evidence type="ECO:0000259" key="1">
    <source>
        <dbReference type="PROSITE" id="PS50042"/>
    </source>
</evidence>
<dbReference type="GO" id="GO:0005952">
    <property type="term" value="C:cAMP-dependent protein kinase complex"/>
    <property type="evidence" value="ECO:0007669"/>
    <property type="project" value="InterPro"/>
</dbReference>
<sequence>MTLQNQIVKQQTSSQKTIDYGSVEEKFRRFSLAYRRLGTEVGRACKNIGRELADLKFERDRVENHAKIPPNYDATPSPSFRFPTHIKGIRDTLEGGGIPLPDKPPYRNLETAAGIYTGLAELPFLKRMVDHGVPKPFIYILLQHCYVKKVPKGQVLAEAGEHPDNMYLVLEGFLAVHPPRTGKEGSSRPVVKAPEREVTEKKLNWRKSMKKVAEENAKKAGKTTFSPRSLTELTAKARDLQPITLGPGNCWGERAFMFGDDYSNSAYANATGDCDVLVFPFEEYQATLCRIGIATGLQNTPQLARIMGSQHVSIAQACQIEVYDEGDTLFKQGDKGDCCYIITGGAVRVSMRDAYSIADMVKSTAGN</sequence>
<feature type="non-terminal residue" evidence="2">
    <location>
        <position position="367"/>
    </location>
</feature>
<protein>
    <recommendedName>
        <fullName evidence="1">Cyclic nucleotide-binding domain-containing protein</fullName>
    </recommendedName>
</protein>
<keyword evidence="3" id="KW-1185">Reference proteome</keyword>
<dbReference type="PANTHER" id="PTHR11635:SF152">
    <property type="entry name" value="CAMP-DEPENDENT PROTEIN KINASE TYPE I REGULATORY SUBUNIT-RELATED"/>
    <property type="match status" value="1"/>
</dbReference>
<proteinExistence type="predicted"/>
<dbReference type="InterPro" id="IPR000595">
    <property type="entry name" value="cNMP-bd_dom"/>
</dbReference>
<dbReference type="PANTHER" id="PTHR11635">
    <property type="entry name" value="CAMP-DEPENDENT PROTEIN KINASE REGULATORY CHAIN"/>
    <property type="match status" value="1"/>
</dbReference>
<dbReference type="GO" id="GO:0030552">
    <property type="term" value="F:cAMP binding"/>
    <property type="evidence" value="ECO:0007669"/>
    <property type="project" value="TreeGrafter"/>
</dbReference>
<feature type="domain" description="Cyclic nucleotide-binding" evidence="1">
    <location>
        <begin position="302"/>
        <end position="367"/>
    </location>
</feature>
<evidence type="ECO:0000313" key="3">
    <source>
        <dbReference type="Proteomes" id="UP001190700"/>
    </source>
</evidence>
<organism evidence="2 3">
    <name type="scientific">Cymbomonas tetramitiformis</name>
    <dbReference type="NCBI Taxonomy" id="36881"/>
    <lineage>
        <taxon>Eukaryota</taxon>
        <taxon>Viridiplantae</taxon>
        <taxon>Chlorophyta</taxon>
        <taxon>Pyramimonadophyceae</taxon>
        <taxon>Pyramimonadales</taxon>
        <taxon>Pyramimonadaceae</taxon>
        <taxon>Cymbomonas</taxon>
    </lineage>
</organism>
<dbReference type="SUPFAM" id="SSF51206">
    <property type="entry name" value="cAMP-binding domain-like"/>
    <property type="match status" value="2"/>
</dbReference>
<reference evidence="2 3" key="1">
    <citation type="journal article" date="2015" name="Genome Biol. Evol.">
        <title>Comparative Genomics of a Bacterivorous Green Alga Reveals Evolutionary Causalities and Consequences of Phago-Mixotrophic Mode of Nutrition.</title>
        <authorList>
            <person name="Burns J.A."/>
            <person name="Paasch A."/>
            <person name="Narechania A."/>
            <person name="Kim E."/>
        </authorList>
    </citation>
    <scope>NUCLEOTIDE SEQUENCE [LARGE SCALE GENOMIC DNA]</scope>
    <source>
        <strain evidence="2 3">PLY_AMNH</strain>
    </source>
</reference>
<dbReference type="CDD" id="cd00038">
    <property type="entry name" value="CAP_ED"/>
    <property type="match status" value="2"/>
</dbReference>
<name>A0AAE0GPQ4_9CHLO</name>